<reference evidence="2 3" key="1">
    <citation type="submission" date="2024-01" db="EMBL/GenBank/DDBJ databases">
        <title>The genomes of 5 underutilized Papilionoideae crops provide insights into root nodulation and disease resistanc.</title>
        <authorList>
            <person name="Jiang F."/>
        </authorList>
    </citation>
    <scope>NUCLEOTIDE SEQUENCE [LARGE SCALE GENOMIC DNA]</scope>
    <source>
        <strain evidence="2">LVBAO_FW01</strain>
        <tissue evidence="2">Leaves</tissue>
    </source>
</reference>
<gene>
    <name evidence="2" type="ORF">VNO77_46821</name>
</gene>
<dbReference type="Proteomes" id="UP001367508">
    <property type="component" value="Unassembled WGS sequence"/>
</dbReference>
<comment type="caution">
    <text evidence="2">The sequence shown here is derived from an EMBL/GenBank/DDBJ whole genome shotgun (WGS) entry which is preliminary data.</text>
</comment>
<protein>
    <submittedName>
        <fullName evidence="2">Uncharacterized protein</fullName>
    </submittedName>
</protein>
<feature type="region of interest" description="Disordered" evidence="1">
    <location>
        <begin position="207"/>
        <end position="227"/>
    </location>
</feature>
<keyword evidence="3" id="KW-1185">Reference proteome</keyword>
<name>A0AAN9JIK2_CANGL</name>
<organism evidence="2 3">
    <name type="scientific">Canavalia gladiata</name>
    <name type="common">Sword bean</name>
    <name type="synonym">Dolichos gladiatus</name>
    <dbReference type="NCBI Taxonomy" id="3824"/>
    <lineage>
        <taxon>Eukaryota</taxon>
        <taxon>Viridiplantae</taxon>
        <taxon>Streptophyta</taxon>
        <taxon>Embryophyta</taxon>
        <taxon>Tracheophyta</taxon>
        <taxon>Spermatophyta</taxon>
        <taxon>Magnoliopsida</taxon>
        <taxon>eudicotyledons</taxon>
        <taxon>Gunneridae</taxon>
        <taxon>Pentapetalae</taxon>
        <taxon>rosids</taxon>
        <taxon>fabids</taxon>
        <taxon>Fabales</taxon>
        <taxon>Fabaceae</taxon>
        <taxon>Papilionoideae</taxon>
        <taxon>50 kb inversion clade</taxon>
        <taxon>NPAAA clade</taxon>
        <taxon>indigoferoid/millettioid clade</taxon>
        <taxon>Phaseoleae</taxon>
        <taxon>Canavalia</taxon>
    </lineage>
</organism>
<evidence type="ECO:0000313" key="2">
    <source>
        <dbReference type="EMBL" id="KAK7298363.1"/>
    </source>
</evidence>
<evidence type="ECO:0000256" key="1">
    <source>
        <dbReference type="SAM" id="MobiDB-lite"/>
    </source>
</evidence>
<dbReference type="AlphaFoldDB" id="A0AAN9JIK2"/>
<proteinExistence type="predicted"/>
<accession>A0AAN9JIK2</accession>
<dbReference type="EMBL" id="JAYMYQ010000028">
    <property type="protein sequence ID" value="KAK7298363.1"/>
    <property type="molecule type" value="Genomic_DNA"/>
</dbReference>
<sequence>MDVARLGQLYHWFNYPYHDHYKKICATTIPKLGGAIMAGEGSTSAPSECFWWQVGVEEWHGLREKESQRSEKHTILGARTESSLGPSEGLDVTSSLFCFWDGCSPPSEGISRRQSLIRIGVNRVTNPGGWMTPSPLDRKTKANEAEPRWRDRLVLTRVSPITKFEFLTSLCLLFYHSGIQNGATGGDAEATRVGLVRYDIKRSRIESKAQKGSEGSVPPMQCGMARS</sequence>
<evidence type="ECO:0000313" key="3">
    <source>
        <dbReference type="Proteomes" id="UP001367508"/>
    </source>
</evidence>